<evidence type="ECO:0000259" key="10">
    <source>
        <dbReference type="PROSITE" id="PS51195"/>
    </source>
</evidence>
<feature type="compositionally biased region" description="Basic residues" evidence="7">
    <location>
        <begin position="596"/>
        <end position="605"/>
    </location>
</feature>
<evidence type="ECO:0000256" key="2">
    <source>
        <dbReference type="ARBA" id="ARBA00022801"/>
    </source>
</evidence>
<feature type="region of interest" description="Disordered" evidence="7">
    <location>
        <begin position="437"/>
        <end position="500"/>
    </location>
</feature>
<dbReference type="STRING" id="1307761.L21SP2_0521"/>
<dbReference type="PANTHER" id="PTHR47959:SF13">
    <property type="entry name" value="ATP-DEPENDENT RNA HELICASE RHLE"/>
    <property type="match status" value="1"/>
</dbReference>
<dbReference type="Gene3D" id="3.30.70.330">
    <property type="match status" value="1"/>
</dbReference>
<dbReference type="Pfam" id="PF00270">
    <property type="entry name" value="DEAD"/>
    <property type="match status" value="1"/>
</dbReference>
<dbReference type="SMART" id="SM00487">
    <property type="entry name" value="DEXDc"/>
    <property type="match status" value="1"/>
</dbReference>
<dbReference type="CDD" id="cd18787">
    <property type="entry name" value="SF2_C_DEAD"/>
    <property type="match status" value="1"/>
</dbReference>
<proteinExistence type="inferred from homology"/>
<dbReference type="PANTHER" id="PTHR47959">
    <property type="entry name" value="ATP-DEPENDENT RNA HELICASE RHLE-RELATED"/>
    <property type="match status" value="1"/>
</dbReference>
<feature type="short sequence motif" description="Q motif" evidence="6">
    <location>
        <begin position="1"/>
        <end position="29"/>
    </location>
</feature>
<feature type="region of interest" description="Disordered" evidence="7">
    <location>
        <begin position="576"/>
        <end position="617"/>
    </location>
</feature>
<evidence type="ECO:0000256" key="4">
    <source>
        <dbReference type="ARBA" id="ARBA00022840"/>
    </source>
</evidence>
<keyword evidence="12" id="KW-1185">Reference proteome</keyword>
<dbReference type="Pfam" id="PF03880">
    <property type="entry name" value="DbpA"/>
    <property type="match status" value="1"/>
</dbReference>
<dbReference type="KEGG" id="slr:L21SP2_0521"/>
<dbReference type="SUPFAM" id="SSF52540">
    <property type="entry name" value="P-loop containing nucleoside triphosphate hydrolases"/>
    <property type="match status" value="1"/>
</dbReference>
<dbReference type="InterPro" id="IPR001650">
    <property type="entry name" value="Helicase_C-like"/>
</dbReference>
<dbReference type="GO" id="GO:0003676">
    <property type="term" value="F:nucleic acid binding"/>
    <property type="evidence" value="ECO:0007669"/>
    <property type="project" value="InterPro"/>
</dbReference>
<dbReference type="PATRIC" id="fig|1307761.3.peg.522"/>
<dbReference type="SMART" id="SM00490">
    <property type="entry name" value="HELICc"/>
    <property type="match status" value="1"/>
</dbReference>
<dbReference type="InterPro" id="IPR014014">
    <property type="entry name" value="RNA_helicase_DEAD_Q_motif"/>
</dbReference>
<evidence type="ECO:0000259" key="9">
    <source>
        <dbReference type="PROSITE" id="PS51194"/>
    </source>
</evidence>
<dbReference type="Gene3D" id="3.40.50.300">
    <property type="entry name" value="P-loop containing nucleotide triphosphate hydrolases"/>
    <property type="match status" value="2"/>
</dbReference>
<feature type="compositionally biased region" description="Basic and acidic residues" evidence="7">
    <location>
        <begin position="606"/>
        <end position="617"/>
    </location>
</feature>
<evidence type="ECO:0000256" key="5">
    <source>
        <dbReference type="ARBA" id="ARBA00038437"/>
    </source>
</evidence>
<dbReference type="AlphaFoldDB" id="V5WDR9"/>
<evidence type="ECO:0000313" key="11">
    <source>
        <dbReference type="EMBL" id="AHC13953.1"/>
    </source>
</evidence>
<dbReference type="InterPro" id="IPR011545">
    <property type="entry name" value="DEAD/DEAH_box_helicase_dom"/>
</dbReference>
<dbReference type="InterPro" id="IPR005580">
    <property type="entry name" value="DbpA/CsdA_RNA-bd_dom"/>
</dbReference>
<sequence length="617" mass="68700">MTFSDFQLDERILSALTDMGFTEPTEIQQQALPLLMEHPARDFIGLAQTGTGKTAAFGLPLLEVARAEETTPQALILSPTRELALQISDEMNKFSRNLTGIRITTVYGGASISDQIRELRRGSQIVVATPGRLADLIRRKKIDIGNITNLVLDEADIMLNMGFKQELDEILEQTPSAKRVILLSATMPPEVARIAATYMENPSEVKVGTKNASADTISHNYCMVHSKDKYHALKRLLDSHPEIYGIVFCRTKASTQHIAEHLIRDGYNSAPLHGDLSQAQRDQVMKNFRNGGTQILVATDVAARGLDVDHLSHVIHYDLPDEPENYVHRSGRTGRAGRTGHSVAIINMKEKGKIRRIERSMNGTIARMRVPDGQEICEHQLMHLVDRVHNVQVDESRIAKYMPIIEEKLAALDREELLKHFVSLEFNRFLDYYKDAGDLNPSEHARESGRYDDRDGRRGRGRRDNADRGGRDRRDGRSDDRRDGRRGSKEKPFSKDGPRAESFDIISVNVGRNDKVLPPQIIGMVNEATKLRHIEIGRIDIDSASSNMMVDSRYSSMVAGALDNYQYRGKTISAKIVSSGSGRKSGSGSAPSGGRSGRKGGKRGGKRSEARKKSGRN</sequence>
<evidence type="ECO:0000256" key="7">
    <source>
        <dbReference type="SAM" id="MobiDB-lite"/>
    </source>
</evidence>
<dbReference type="PROSITE" id="PS51195">
    <property type="entry name" value="Q_MOTIF"/>
    <property type="match status" value="1"/>
</dbReference>
<evidence type="ECO:0000256" key="3">
    <source>
        <dbReference type="ARBA" id="ARBA00022806"/>
    </source>
</evidence>
<feature type="compositionally biased region" description="Low complexity" evidence="7">
    <location>
        <begin position="578"/>
        <end position="593"/>
    </location>
</feature>
<keyword evidence="4" id="KW-0067">ATP-binding</keyword>
<feature type="domain" description="Helicase ATP-binding" evidence="8">
    <location>
        <begin position="34"/>
        <end position="205"/>
    </location>
</feature>
<comment type="similarity">
    <text evidence="5">Belongs to the DEAD box helicase family.</text>
</comment>
<dbReference type="GO" id="GO:0005829">
    <property type="term" value="C:cytosol"/>
    <property type="evidence" value="ECO:0007669"/>
    <property type="project" value="TreeGrafter"/>
</dbReference>
<dbReference type="OrthoDB" id="9805696at2"/>
<keyword evidence="3" id="KW-0347">Helicase</keyword>
<dbReference type="Pfam" id="PF00271">
    <property type="entry name" value="Helicase_C"/>
    <property type="match status" value="1"/>
</dbReference>
<dbReference type="GO" id="GO:0003724">
    <property type="term" value="F:RNA helicase activity"/>
    <property type="evidence" value="ECO:0007669"/>
    <property type="project" value="InterPro"/>
</dbReference>
<organism evidence="11 12">
    <name type="scientific">Salinispira pacifica</name>
    <dbReference type="NCBI Taxonomy" id="1307761"/>
    <lineage>
        <taxon>Bacteria</taxon>
        <taxon>Pseudomonadati</taxon>
        <taxon>Spirochaetota</taxon>
        <taxon>Spirochaetia</taxon>
        <taxon>Spirochaetales</taxon>
        <taxon>Spirochaetaceae</taxon>
        <taxon>Salinispira</taxon>
    </lineage>
</organism>
<dbReference type="eggNOG" id="COG0513">
    <property type="taxonomic scope" value="Bacteria"/>
</dbReference>
<keyword evidence="1" id="KW-0547">Nucleotide-binding</keyword>
<dbReference type="CDD" id="cd00268">
    <property type="entry name" value="DEADc"/>
    <property type="match status" value="1"/>
</dbReference>
<dbReference type="Proteomes" id="UP000018680">
    <property type="component" value="Chromosome"/>
</dbReference>
<dbReference type="InterPro" id="IPR012677">
    <property type="entry name" value="Nucleotide-bd_a/b_plait_sf"/>
</dbReference>
<dbReference type="InterPro" id="IPR014001">
    <property type="entry name" value="Helicase_ATP-bd"/>
</dbReference>
<gene>
    <name evidence="11" type="ORF">L21SP2_0521</name>
</gene>
<evidence type="ECO:0000256" key="6">
    <source>
        <dbReference type="PROSITE-ProRule" id="PRU00552"/>
    </source>
</evidence>
<feature type="domain" description="Helicase C-terminal" evidence="9">
    <location>
        <begin position="232"/>
        <end position="376"/>
    </location>
</feature>
<feature type="domain" description="DEAD-box RNA helicase Q" evidence="10">
    <location>
        <begin position="1"/>
        <end position="29"/>
    </location>
</feature>
<evidence type="ECO:0000259" key="8">
    <source>
        <dbReference type="PROSITE" id="PS51192"/>
    </source>
</evidence>
<dbReference type="PROSITE" id="PS51192">
    <property type="entry name" value="HELICASE_ATP_BIND_1"/>
    <property type="match status" value="1"/>
</dbReference>
<dbReference type="InterPro" id="IPR027417">
    <property type="entry name" value="P-loop_NTPase"/>
</dbReference>
<dbReference type="PROSITE" id="PS51194">
    <property type="entry name" value="HELICASE_CTER"/>
    <property type="match status" value="1"/>
</dbReference>
<dbReference type="RefSeq" id="WP_024266885.1">
    <property type="nucleotide sequence ID" value="NC_023035.1"/>
</dbReference>
<evidence type="ECO:0000256" key="1">
    <source>
        <dbReference type="ARBA" id="ARBA00022741"/>
    </source>
</evidence>
<dbReference type="HOGENOM" id="CLU_003041_21_1_12"/>
<keyword evidence="2" id="KW-0378">Hydrolase</keyword>
<dbReference type="InterPro" id="IPR050079">
    <property type="entry name" value="DEAD_box_RNA_helicase"/>
</dbReference>
<dbReference type="EMBL" id="CP006939">
    <property type="protein sequence ID" value="AHC13953.1"/>
    <property type="molecule type" value="Genomic_DNA"/>
</dbReference>
<accession>V5WDR9</accession>
<dbReference type="CDD" id="cd12252">
    <property type="entry name" value="RRM_DbpA"/>
    <property type="match status" value="1"/>
</dbReference>
<evidence type="ECO:0000313" key="12">
    <source>
        <dbReference type="Proteomes" id="UP000018680"/>
    </source>
</evidence>
<protein>
    <submittedName>
        <fullName evidence="11">Cold-shock DEAD-box protein A</fullName>
    </submittedName>
</protein>
<dbReference type="GO" id="GO:0016787">
    <property type="term" value="F:hydrolase activity"/>
    <property type="evidence" value="ECO:0007669"/>
    <property type="project" value="UniProtKB-KW"/>
</dbReference>
<dbReference type="InterPro" id="IPR044742">
    <property type="entry name" value="DEAD/DEAH_RhlB"/>
</dbReference>
<name>V5WDR9_9SPIO</name>
<reference evidence="11 12" key="1">
    <citation type="journal article" date="2015" name="Stand. Genomic Sci.">
        <title>Complete genome sequence and description of Salinispira pacifica gen. nov., sp. nov., a novel spirochaete isolated form a hypersaline microbial mat.</title>
        <authorList>
            <person name="Ben Hania W."/>
            <person name="Joseph M."/>
            <person name="Schumann P."/>
            <person name="Bunk B."/>
            <person name="Fiebig A."/>
            <person name="Sproer C."/>
            <person name="Klenk H.P."/>
            <person name="Fardeau M.L."/>
            <person name="Spring S."/>
        </authorList>
    </citation>
    <scope>NUCLEOTIDE SEQUENCE [LARGE SCALE GENOMIC DNA]</scope>
    <source>
        <strain evidence="11 12">L21-RPul-D2</strain>
    </source>
</reference>
<dbReference type="GO" id="GO:0005524">
    <property type="term" value="F:ATP binding"/>
    <property type="evidence" value="ECO:0007669"/>
    <property type="project" value="UniProtKB-KW"/>
</dbReference>